<evidence type="ECO:0000313" key="1">
    <source>
        <dbReference type="EMBL" id="RXG32447.1"/>
    </source>
</evidence>
<accession>A0A4Q0PPI4</accession>
<dbReference type="AlphaFoldDB" id="A0A4Q0PPI4"/>
<dbReference type="InterPro" id="IPR025345">
    <property type="entry name" value="DUF4249"/>
</dbReference>
<organism evidence="1 2">
    <name type="scientific">Leeuwenhoekiella marinoflava</name>
    <dbReference type="NCBI Taxonomy" id="988"/>
    <lineage>
        <taxon>Bacteria</taxon>
        <taxon>Pseudomonadati</taxon>
        <taxon>Bacteroidota</taxon>
        <taxon>Flavobacteriia</taxon>
        <taxon>Flavobacteriales</taxon>
        <taxon>Flavobacteriaceae</taxon>
        <taxon>Leeuwenhoekiella</taxon>
    </lineage>
</organism>
<dbReference type="Proteomes" id="UP000290608">
    <property type="component" value="Unassembled WGS sequence"/>
</dbReference>
<proteinExistence type="predicted"/>
<comment type="caution">
    <text evidence="1">The sequence shown here is derived from an EMBL/GenBank/DDBJ whole genome shotgun (WGS) entry which is preliminary data.</text>
</comment>
<reference evidence="1 2" key="1">
    <citation type="submission" date="2018-07" db="EMBL/GenBank/DDBJ databases">
        <title>Leeuwenhoekiella genomics.</title>
        <authorList>
            <person name="Tahon G."/>
            <person name="Willems A."/>
        </authorList>
    </citation>
    <scope>NUCLEOTIDE SEQUENCE [LARGE SCALE GENOMIC DNA]</scope>
    <source>
        <strain evidence="1 2">LMG 1345</strain>
    </source>
</reference>
<sequence>MKTIIKLKKLKYVGILVLLFLCSCEDVIDVDLETGDSTIVIDAEILWKKGTDGSLQTIRISRMTDYYNPEPPKVSGAQVYIEDSNGDLFTFNESSQSGLYICDNFIPQLNESYTLNVTLEDQTFTASEKLMPVPEINRVEQDYVKGFSGDENFEVSIFYDDSENQANFYLTDFKANVLQYPEYILTDDDFYNGNEIENNFSNEDLVVGDTIEIMHRGVSEQFYNYMNLVLETTSSNPFSTPPANIRGNIINQNSPDEYALGYFRLCEANHLLYILEE</sequence>
<protein>
    <recommendedName>
        <fullName evidence="3">DUF4249 domain-containing protein</fullName>
    </recommendedName>
</protein>
<dbReference type="PROSITE" id="PS51257">
    <property type="entry name" value="PROKAR_LIPOPROTEIN"/>
    <property type="match status" value="1"/>
</dbReference>
<evidence type="ECO:0000313" key="2">
    <source>
        <dbReference type="Proteomes" id="UP000290608"/>
    </source>
</evidence>
<name>A0A4Q0PPI4_9FLAO</name>
<dbReference type="Pfam" id="PF14054">
    <property type="entry name" value="DUF4249"/>
    <property type="match status" value="1"/>
</dbReference>
<gene>
    <name evidence="1" type="ORF">DSL99_770</name>
</gene>
<dbReference type="EMBL" id="QOVL01000003">
    <property type="protein sequence ID" value="RXG32447.1"/>
    <property type="molecule type" value="Genomic_DNA"/>
</dbReference>
<dbReference type="RefSeq" id="WP_073097748.1">
    <property type="nucleotide sequence ID" value="NZ_QOVL01000003.1"/>
</dbReference>
<dbReference type="STRING" id="1122159.SAMN02745246_00905"/>
<evidence type="ECO:0008006" key="3">
    <source>
        <dbReference type="Google" id="ProtNLM"/>
    </source>
</evidence>